<keyword evidence="12" id="KW-1185">Reference proteome</keyword>
<dbReference type="EMBL" id="SDAM02029498">
    <property type="protein sequence ID" value="KAH6757036.1"/>
    <property type="molecule type" value="Genomic_DNA"/>
</dbReference>
<feature type="compositionally biased region" description="Polar residues" evidence="9">
    <location>
        <begin position="16"/>
        <end position="36"/>
    </location>
</feature>
<keyword evidence="6 8" id="KW-1133">Transmembrane helix</keyword>
<evidence type="ECO:0000313" key="11">
    <source>
        <dbReference type="EMBL" id="KAH6757036.1"/>
    </source>
</evidence>
<feature type="transmembrane region" description="Helical" evidence="8">
    <location>
        <begin position="211"/>
        <end position="231"/>
    </location>
</feature>
<evidence type="ECO:0000256" key="5">
    <source>
        <dbReference type="ARBA" id="ARBA00022692"/>
    </source>
</evidence>
<evidence type="ECO:0000256" key="9">
    <source>
        <dbReference type="SAM" id="MobiDB-lite"/>
    </source>
</evidence>
<keyword evidence="5 8" id="KW-0812">Transmembrane</keyword>
<dbReference type="AlphaFoldDB" id="A0AAD4NXN2"/>
<dbReference type="InterPro" id="IPR006702">
    <property type="entry name" value="CASP_dom"/>
</dbReference>
<feature type="region of interest" description="Disordered" evidence="9">
    <location>
        <begin position="1"/>
        <end position="69"/>
    </location>
</feature>
<keyword evidence="4 8" id="KW-1003">Cell membrane</keyword>
<dbReference type="PANTHER" id="PTHR33573">
    <property type="entry name" value="CASP-LIKE PROTEIN 4A4"/>
    <property type="match status" value="1"/>
</dbReference>
<dbReference type="Pfam" id="PF04535">
    <property type="entry name" value="CASP_dom"/>
    <property type="match status" value="1"/>
</dbReference>
<evidence type="ECO:0000256" key="3">
    <source>
        <dbReference type="ARBA" id="ARBA00011489"/>
    </source>
</evidence>
<keyword evidence="7 8" id="KW-0472">Membrane</keyword>
<dbReference type="GO" id="GO:0005886">
    <property type="term" value="C:plasma membrane"/>
    <property type="evidence" value="ECO:0007669"/>
    <property type="project" value="UniProtKB-SubCell"/>
</dbReference>
<comment type="similarity">
    <text evidence="2 8">Belongs to the Casparian strip membrane proteins (CASP) family.</text>
</comment>
<reference evidence="11 12" key="1">
    <citation type="journal article" date="2021" name="Nat. Commun.">
        <title>Incipient diploidization of the medicinal plant Perilla within 10,000 years.</title>
        <authorList>
            <person name="Zhang Y."/>
            <person name="Shen Q."/>
            <person name="Leng L."/>
            <person name="Zhang D."/>
            <person name="Chen S."/>
            <person name="Shi Y."/>
            <person name="Ning Z."/>
            <person name="Chen S."/>
        </authorList>
    </citation>
    <scope>NUCLEOTIDE SEQUENCE [LARGE SCALE GENOMIC DNA]</scope>
    <source>
        <strain evidence="12">cv. PC099</strain>
    </source>
</reference>
<dbReference type="Proteomes" id="UP001190926">
    <property type="component" value="Unassembled WGS sequence"/>
</dbReference>
<organism evidence="11 12">
    <name type="scientific">Perilla frutescens var. hirtella</name>
    <name type="common">Perilla citriodora</name>
    <name type="synonym">Perilla setoyensis</name>
    <dbReference type="NCBI Taxonomy" id="608512"/>
    <lineage>
        <taxon>Eukaryota</taxon>
        <taxon>Viridiplantae</taxon>
        <taxon>Streptophyta</taxon>
        <taxon>Embryophyta</taxon>
        <taxon>Tracheophyta</taxon>
        <taxon>Spermatophyta</taxon>
        <taxon>Magnoliopsida</taxon>
        <taxon>eudicotyledons</taxon>
        <taxon>Gunneridae</taxon>
        <taxon>Pentapetalae</taxon>
        <taxon>asterids</taxon>
        <taxon>lamiids</taxon>
        <taxon>Lamiales</taxon>
        <taxon>Lamiaceae</taxon>
        <taxon>Nepetoideae</taxon>
        <taxon>Elsholtzieae</taxon>
        <taxon>Perilla</taxon>
    </lineage>
</organism>
<accession>A0AAD4NXN2</accession>
<feature type="transmembrane region" description="Helical" evidence="8">
    <location>
        <begin position="332"/>
        <end position="354"/>
    </location>
</feature>
<evidence type="ECO:0000259" key="10">
    <source>
        <dbReference type="Pfam" id="PF04535"/>
    </source>
</evidence>
<evidence type="ECO:0000256" key="6">
    <source>
        <dbReference type="ARBA" id="ARBA00022989"/>
    </source>
</evidence>
<evidence type="ECO:0000256" key="4">
    <source>
        <dbReference type="ARBA" id="ARBA00022475"/>
    </source>
</evidence>
<feature type="region of interest" description="Disordered" evidence="9">
    <location>
        <begin position="100"/>
        <end position="136"/>
    </location>
</feature>
<protein>
    <recommendedName>
        <fullName evidence="8">CASP-like protein</fullName>
    </recommendedName>
</protein>
<sequence length="360" mass="39360">MENQDSSSHNRRTLRRNSNSHISMSDSESTASQVDSFHSPLRYDSPLRSDDPCFLPENDSLGNKNTKSLVPAERYYSPVPSPGKSNLTSTSPVAVAKGLRKWPHSEKPTSANGDVSIGKGGRREKSVPENQDFGGRGNSPVILGLNRLVKEEAPRGVKKVGAVGDGGASALEEGYGGGGGGEDEVGGDRRSRAAVQNILRRSERSAAARKWALVLRVFEVILCLISFSVMAADKTKGWSGDSYDRYREYRFCLIVNIMGFVYSGFQAYVLAYNLGTEKHVISHHLRYHFDFSMDQIVAYLLMSASSSAATRVTDWISNWGKDEFTMMASASIAISFLAFAFFASSSLISGYNLCNSRDST</sequence>
<name>A0AAD4NXN2_PERFH</name>
<comment type="caution">
    <text evidence="11">The sequence shown here is derived from an EMBL/GenBank/DDBJ whole genome shotgun (WGS) entry which is preliminary data.</text>
</comment>
<evidence type="ECO:0000313" key="12">
    <source>
        <dbReference type="Proteomes" id="UP001190926"/>
    </source>
</evidence>
<comment type="subcellular location">
    <subcellularLocation>
        <location evidence="1 8">Cell membrane</location>
        <topology evidence="1 8">Multi-pass membrane protein</topology>
    </subcellularLocation>
</comment>
<proteinExistence type="inferred from homology"/>
<dbReference type="PANTHER" id="PTHR33573:SF50">
    <property type="entry name" value="CASP-LIKE PROTEIN 4A3"/>
    <property type="match status" value="1"/>
</dbReference>
<gene>
    <name evidence="11" type="ORF">C2S53_009270</name>
</gene>
<feature type="transmembrane region" description="Helical" evidence="8">
    <location>
        <begin position="296"/>
        <end position="312"/>
    </location>
</feature>
<feature type="domain" description="Casparian strip membrane protein" evidence="10">
    <location>
        <begin position="208"/>
        <end position="341"/>
    </location>
</feature>
<evidence type="ECO:0000256" key="8">
    <source>
        <dbReference type="RuleBase" id="RU361233"/>
    </source>
</evidence>
<evidence type="ECO:0000256" key="1">
    <source>
        <dbReference type="ARBA" id="ARBA00004651"/>
    </source>
</evidence>
<feature type="transmembrane region" description="Helical" evidence="8">
    <location>
        <begin position="251"/>
        <end position="275"/>
    </location>
</feature>
<evidence type="ECO:0000256" key="2">
    <source>
        <dbReference type="ARBA" id="ARBA00007651"/>
    </source>
</evidence>
<comment type="subunit">
    <text evidence="3 8">Homodimer and heterodimers.</text>
</comment>
<evidence type="ECO:0000256" key="7">
    <source>
        <dbReference type="ARBA" id="ARBA00023136"/>
    </source>
</evidence>